<feature type="region of interest" description="Disordered" evidence="3">
    <location>
        <begin position="255"/>
        <end position="306"/>
    </location>
</feature>
<feature type="domain" description="K Homology" evidence="4">
    <location>
        <begin position="177"/>
        <end position="253"/>
    </location>
</feature>
<dbReference type="CDD" id="cd22459">
    <property type="entry name" value="KH-I_PEPPER_rpt1_like"/>
    <property type="match status" value="1"/>
</dbReference>
<evidence type="ECO:0000256" key="3">
    <source>
        <dbReference type="SAM" id="MobiDB-lite"/>
    </source>
</evidence>
<dbReference type="GO" id="GO:0003723">
    <property type="term" value="F:RNA binding"/>
    <property type="evidence" value="ECO:0007669"/>
    <property type="project" value="UniProtKB-UniRule"/>
</dbReference>
<protein>
    <submittedName>
        <fullName evidence="6">KH domain-containing protein At4g18375 isoform X2</fullName>
    </submittedName>
</protein>
<dbReference type="CDD" id="cd22460">
    <property type="entry name" value="KH-I_PEPPER_rpt2_like"/>
    <property type="match status" value="1"/>
</dbReference>
<dbReference type="SUPFAM" id="SSF54791">
    <property type="entry name" value="Eukaryotic type KH-domain (KH-domain type I)"/>
    <property type="match status" value="4"/>
</dbReference>
<feature type="region of interest" description="Disordered" evidence="3">
    <location>
        <begin position="26"/>
        <end position="58"/>
    </location>
</feature>
<dbReference type="SMART" id="SM00322">
    <property type="entry name" value="KH"/>
    <property type="match status" value="4"/>
</dbReference>
<feature type="region of interest" description="Disordered" evidence="3">
    <location>
        <begin position="480"/>
        <end position="499"/>
    </location>
</feature>
<dbReference type="Proteomes" id="UP000189703">
    <property type="component" value="Unplaced"/>
</dbReference>
<feature type="compositionally biased region" description="Basic and acidic residues" evidence="3">
    <location>
        <begin position="268"/>
        <end position="287"/>
    </location>
</feature>
<name>A0A1U8AUJ9_NELNU</name>
<dbReference type="RefSeq" id="XP_010266589.1">
    <property type="nucleotide sequence ID" value="XM_010268287.2"/>
</dbReference>
<dbReference type="OrthoDB" id="442947at2759"/>
<gene>
    <name evidence="6" type="primary">LOC104604056</name>
</gene>
<dbReference type="InterPro" id="IPR036612">
    <property type="entry name" value="KH_dom_type_1_sf"/>
</dbReference>
<evidence type="ECO:0000313" key="6">
    <source>
        <dbReference type="RefSeq" id="XP_010266589.1"/>
    </source>
</evidence>
<dbReference type="Pfam" id="PF00013">
    <property type="entry name" value="KH_1"/>
    <property type="match status" value="3"/>
</dbReference>
<evidence type="ECO:0000259" key="4">
    <source>
        <dbReference type="SMART" id="SM00322"/>
    </source>
</evidence>
<dbReference type="PANTHER" id="PTHR10288">
    <property type="entry name" value="KH DOMAIN CONTAINING RNA BINDING PROTEIN"/>
    <property type="match status" value="1"/>
</dbReference>
<feature type="compositionally biased region" description="Polar residues" evidence="3">
    <location>
        <begin position="294"/>
        <end position="306"/>
    </location>
</feature>
<feature type="domain" description="K Homology" evidence="4">
    <location>
        <begin position="333"/>
        <end position="405"/>
    </location>
</feature>
<accession>A0A1U8AUJ9</accession>
<evidence type="ECO:0000313" key="5">
    <source>
        <dbReference type="Proteomes" id="UP000189703"/>
    </source>
</evidence>
<proteinExistence type="predicted"/>
<dbReference type="Gene3D" id="3.30.1370.10">
    <property type="entry name" value="K Homology domain, type 1"/>
    <property type="match status" value="4"/>
</dbReference>
<dbReference type="InterPro" id="IPR004088">
    <property type="entry name" value="KH_dom_type_1"/>
</dbReference>
<dbReference type="GeneID" id="104604056"/>
<feature type="compositionally biased region" description="Basic and acidic residues" evidence="3">
    <location>
        <begin position="485"/>
        <end position="496"/>
    </location>
</feature>
<dbReference type="AlphaFoldDB" id="A0A1U8AUJ9"/>
<keyword evidence="2" id="KW-0694">RNA-binding</keyword>
<evidence type="ECO:0000256" key="1">
    <source>
        <dbReference type="ARBA" id="ARBA00022737"/>
    </source>
</evidence>
<sequence>MERSRSKRNYYYDQDYEPQTLARTKARYHHHHKAINNNSHHRRGGSGGGGGGRLSKPQDASLNVTTTYRILCHDIKAGGVIGKSGSIIKTIRQETGAWINVHPLIPGDEERIIEISDSRRRDPDGRIPSFSPAQEALLMIHERILDSDSAFGFGCDGSAGDDDEDYGPRGGGGSGGGRVATRLVVARMHVGCLLGKGGKIIEQMRVETKTQIRILPRDHNLPRCVSMSEEIVQVVGDVSAVKKAITIISSRLKESQHRDRSHFHGRLHSPERFFPPDEDFDMPHRPSIEGGSLGTRSSVGASSVRNNSYASRPSGYAFEAGASPLADNMQPLEEVVFRILCPNDKVNNVMGEPDGIIEMLQDDIGVDVRVSDPLPGSNEQIIVITSEEIIGEIKAARDALVEITSRLRNYLFRESTFPKDLQPPSISSAAPVGSMFGLEAASPSKIAARENYQGSEPPITGYQNLQNATLAWPSKDAGGCSNVPLERKENDGHDDPPSVLHRIPVPLVTRSTLEVVIPEHAIPKLIMRSGNKLAQISELSGASVSLVEDRPELTEKIIQISGTPEQAERAQSLLQGFILSTQEDDPPS</sequence>
<dbReference type="PROSITE" id="PS50084">
    <property type="entry name" value="KH_TYPE_1"/>
    <property type="match status" value="4"/>
</dbReference>
<feature type="compositionally biased region" description="Basic residues" evidence="3">
    <location>
        <begin position="26"/>
        <end position="44"/>
    </location>
</feature>
<reference evidence="6" key="1">
    <citation type="submission" date="2025-08" db="UniProtKB">
        <authorList>
            <consortium name="RefSeq"/>
        </authorList>
    </citation>
    <scope>IDENTIFICATION</scope>
</reference>
<organism evidence="5 6">
    <name type="scientific">Nelumbo nucifera</name>
    <name type="common">Sacred lotus</name>
    <dbReference type="NCBI Taxonomy" id="4432"/>
    <lineage>
        <taxon>Eukaryota</taxon>
        <taxon>Viridiplantae</taxon>
        <taxon>Streptophyta</taxon>
        <taxon>Embryophyta</taxon>
        <taxon>Tracheophyta</taxon>
        <taxon>Spermatophyta</taxon>
        <taxon>Magnoliopsida</taxon>
        <taxon>Proteales</taxon>
        <taxon>Nelumbonaceae</taxon>
        <taxon>Nelumbo</taxon>
    </lineage>
</organism>
<keyword evidence="1" id="KW-0677">Repeat</keyword>
<dbReference type="InterPro" id="IPR004087">
    <property type="entry name" value="KH_dom"/>
</dbReference>
<feature type="domain" description="K Homology" evidence="4">
    <location>
        <begin position="509"/>
        <end position="579"/>
    </location>
</feature>
<keyword evidence="5" id="KW-1185">Reference proteome</keyword>
<evidence type="ECO:0000256" key="2">
    <source>
        <dbReference type="PROSITE-ProRule" id="PRU00117"/>
    </source>
</evidence>
<feature type="domain" description="K Homology" evidence="4">
    <location>
        <begin position="64"/>
        <end position="145"/>
    </location>
</feature>